<reference evidence="2" key="2">
    <citation type="submission" date="2014-06" db="EMBL/GenBank/DDBJ databases">
        <authorList>
            <person name="Aslett M."/>
        </authorList>
    </citation>
    <scope>NUCLEOTIDE SEQUENCE</scope>
</reference>
<feature type="compositionally biased region" description="Low complexity" evidence="1">
    <location>
        <begin position="101"/>
        <end position="111"/>
    </location>
</feature>
<organism evidence="2">
    <name type="scientific">Echinococcus granulosus</name>
    <name type="common">Hydatid tapeworm</name>
    <dbReference type="NCBI Taxonomy" id="6210"/>
    <lineage>
        <taxon>Eukaryota</taxon>
        <taxon>Metazoa</taxon>
        <taxon>Spiralia</taxon>
        <taxon>Lophotrochozoa</taxon>
        <taxon>Platyhelminthes</taxon>
        <taxon>Cestoda</taxon>
        <taxon>Eucestoda</taxon>
        <taxon>Cyclophyllidea</taxon>
        <taxon>Taeniidae</taxon>
        <taxon>Echinococcus</taxon>
        <taxon>Echinococcus granulosus group</taxon>
    </lineage>
</organism>
<gene>
    <name evidence="2" type="ORF">EgrG_002026700</name>
</gene>
<sequence length="304" mass="33075">MHTSEEVAAHKPKAAIQSDHQSRIGWRLHHLRNLAPESGVSCVIPSLSRGLTNHHLRRREQNLVSLPSTSLLPPIVIKSSEIVLDGAAIDTEHDEKCQRVSSSSSSPSQSQKTQLPMPRTHPLVTSRRDLRIPTKTTALDSLGLRHWIICLANPPWSRRLSASYERGPGPEPDYYLSLGGVSKHLSVVIAMNDVNGGADGGGDGETNELGGECRGSYRMRCTPHSLRILSALTPLTVKQTLPPSFAKATKFLLHSGATQPPIISEFISRLLLNHPPHHLSQLACVNSATMVNEAELLVRLATGS</sequence>
<dbReference type="AlphaFoldDB" id="A0A068WR51"/>
<proteinExistence type="predicted"/>
<evidence type="ECO:0000313" key="4">
    <source>
        <dbReference type="WBParaSite" id="EgrG_002026700"/>
    </source>
</evidence>
<accession>A0A068WR51</accession>
<protein>
    <submittedName>
        <fullName evidence="2 4">Uncharacterized protein</fullName>
    </submittedName>
</protein>
<dbReference type="Proteomes" id="UP000492820">
    <property type="component" value="Unassembled WGS sequence"/>
</dbReference>
<evidence type="ECO:0000256" key="1">
    <source>
        <dbReference type="SAM" id="MobiDB-lite"/>
    </source>
</evidence>
<reference evidence="2 3" key="1">
    <citation type="journal article" date="2013" name="Nature">
        <title>The genomes of four tapeworm species reveal adaptations to parasitism.</title>
        <authorList>
            <person name="Tsai I.J."/>
            <person name="Zarowiecki M."/>
            <person name="Holroyd N."/>
            <person name="Garciarrubio A."/>
            <person name="Sanchez-Flores A."/>
            <person name="Brooks K.L."/>
            <person name="Tracey A."/>
            <person name="Bobes R.J."/>
            <person name="Fragoso G."/>
            <person name="Sciutto E."/>
            <person name="Aslett M."/>
            <person name="Beasley H."/>
            <person name="Bennett H.M."/>
            <person name="Cai J."/>
            <person name="Camicia F."/>
            <person name="Clark R."/>
            <person name="Cucher M."/>
            <person name="De Silva N."/>
            <person name="Day T.A."/>
            <person name="Deplazes P."/>
            <person name="Estrada K."/>
            <person name="Fernandez C."/>
            <person name="Holland P.W."/>
            <person name="Hou J."/>
            <person name="Hu S."/>
            <person name="Huckvale T."/>
            <person name="Hung S.S."/>
            <person name="Kamenetzky L."/>
            <person name="Keane J.A."/>
            <person name="Kiss F."/>
            <person name="Koziol U."/>
            <person name="Lambert O."/>
            <person name="Liu K."/>
            <person name="Luo X."/>
            <person name="Luo Y."/>
            <person name="Macchiaroli N."/>
            <person name="Nichol S."/>
            <person name="Paps J."/>
            <person name="Parkinson J."/>
            <person name="Pouchkina-Stantcheva N."/>
            <person name="Riddiford N."/>
            <person name="Rosenzvit M."/>
            <person name="Salinas G."/>
            <person name="Wasmuth J.D."/>
            <person name="Zamanian M."/>
            <person name="Zheng Y."/>
            <person name="Cai X."/>
            <person name="Soberon X."/>
            <person name="Olson P.D."/>
            <person name="Laclette J.P."/>
            <person name="Brehm K."/>
            <person name="Berriman M."/>
            <person name="Garciarrubio A."/>
            <person name="Bobes R.J."/>
            <person name="Fragoso G."/>
            <person name="Sanchez-Flores A."/>
            <person name="Estrada K."/>
            <person name="Cevallos M.A."/>
            <person name="Morett E."/>
            <person name="Gonzalez V."/>
            <person name="Portillo T."/>
            <person name="Ochoa-Leyva A."/>
            <person name="Jose M.V."/>
            <person name="Sciutto E."/>
            <person name="Landa A."/>
            <person name="Jimenez L."/>
            <person name="Valdes V."/>
            <person name="Carrero J.C."/>
            <person name="Larralde C."/>
            <person name="Morales-Montor J."/>
            <person name="Limon-Lason J."/>
            <person name="Soberon X."/>
            <person name="Laclette J.P."/>
        </authorList>
    </citation>
    <scope>NUCLEOTIDE SEQUENCE [LARGE SCALE GENOMIC DNA]</scope>
</reference>
<evidence type="ECO:0000313" key="3">
    <source>
        <dbReference type="Proteomes" id="UP000492820"/>
    </source>
</evidence>
<evidence type="ECO:0000313" key="2">
    <source>
        <dbReference type="EMBL" id="CDS22263.1"/>
    </source>
</evidence>
<feature type="region of interest" description="Disordered" evidence="1">
    <location>
        <begin position="93"/>
        <end position="121"/>
    </location>
</feature>
<dbReference type="EMBL" id="LK028586">
    <property type="protein sequence ID" value="CDS22263.1"/>
    <property type="molecule type" value="Genomic_DNA"/>
</dbReference>
<reference evidence="4" key="3">
    <citation type="submission" date="2020-10" db="UniProtKB">
        <authorList>
            <consortium name="WormBaseParasite"/>
        </authorList>
    </citation>
    <scope>IDENTIFICATION</scope>
</reference>
<name>A0A068WR51_ECHGR</name>
<dbReference type="WBParaSite" id="EgrG_002026700">
    <property type="protein sequence ID" value="EgrG_002026700"/>
    <property type="gene ID" value="EgrG_002026700"/>
</dbReference>